<dbReference type="Proteomes" id="UP000237423">
    <property type="component" value="Unassembled WGS sequence"/>
</dbReference>
<evidence type="ECO:0000313" key="3">
    <source>
        <dbReference type="EMBL" id="POZ52474.1"/>
    </source>
</evidence>
<feature type="transmembrane region" description="Helical" evidence="1">
    <location>
        <begin position="266"/>
        <end position="285"/>
    </location>
</feature>
<dbReference type="RefSeq" id="WP_088620812.1">
    <property type="nucleotide sequence ID" value="NZ_CP022129.1"/>
</dbReference>
<evidence type="ECO:0000256" key="1">
    <source>
        <dbReference type="SAM" id="Phobius"/>
    </source>
</evidence>
<protein>
    <submittedName>
        <fullName evidence="2">Uncharacterized protein</fullName>
    </submittedName>
</protein>
<reference evidence="2 4" key="1">
    <citation type="submission" date="2017-06" db="EMBL/GenBank/DDBJ databases">
        <title>Genome Sequencing of the methanotroph Methylovulum psychrotolerants str. HV10-M2 isolated from a high-altitude environment.</title>
        <authorList>
            <person name="Mateos-Rivera A."/>
        </authorList>
    </citation>
    <scope>NUCLEOTIDE SEQUENCE [LARGE SCALE GENOMIC DNA]</scope>
    <source>
        <strain evidence="2 4">HV10_M2</strain>
    </source>
</reference>
<keyword evidence="4" id="KW-1185">Reference proteome</keyword>
<dbReference type="Proteomes" id="UP000197019">
    <property type="component" value="Chromosome"/>
</dbReference>
<sequence length="388" mass="43046">MNAYLKADHHTARIRQAQETVGRMLRYAIGNPQITVSEDLINRSVKSLYTRHEDFSAETEILLWTVYAQLSQLISPVTDVSIQIADGLKNTAATVEDTASEKKTLTAKLIRFFGLNSHKSLLVKRCQQDLGVITFCLLMFVSFYVVSQCYIALLSETLTHSSQLLDDLKAQKTAELLLNEQSPANQNLQIRNEILTLYLKLDAASHALSDLVMPLERLGFLTLSESTLNTLKSCARYRDTIDLENADLLRCVALERKYASATYTVLSRYVLPLLLGFIGATAYVTRHTLFQLATNSYAPSPHGMMTMRLCLGGLLGAISGIFISADANETQGFNLNLTLMSLTMGYSIEVAFSLFDSGIDRIKEWTKSLRTPSTANPTVNDIPSAPPK</sequence>
<reference evidence="3 5" key="2">
    <citation type="submission" date="2017-11" db="EMBL/GenBank/DDBJ databases">
        <title>Draft Genome Sequence of Methylobacter psychrotolerans Sph1T, an Obligate Methanotroph from Low-Temperature Environments.</title>
        <authorList>
            <person name="Oshkin I.Y."/>
            <person name="Miroshnikov K."/>
            <person name="Belova S.E."/>
            <person name="Korzhenkov A."/>
            <person name="Toshchakov S.V."/>
            <person name="Dedysh S.N."/>
        </authorList>
    </citation>
    <scope>NUCLEOTIDE SEQUENCE [LARGE SCALE GENOMIC DNA]</scope>
    <source>
        <strain evidence="3 5">Sph1</strain>
    </source>
</reference>
<dbReference type="AlphaFoldDB" id="A0A1Z4C334"/>
<feature type="transmembrane region" description="Helical" evidence="1">
    <location>
        <begin position="306"/>
        <end position="325"/>
    </location>
</feature>
<keyword evidence="1" id="KW-0472">Membrane</keyword>
<name>A0A1Z4C334_9GAMM</name>
<dbReference type="KEGG" id="mpsy:CEK71_18750"/>
<dbReference type="EMBL" id="CP022129">
    <property type="protein sequence ID" value="ASF47942.1"/>
    <property type="molecule type" value="Genomic_DNA"/>
</dbReference>
<keyword evidence="1" id="KW-0812">Transmembrane</keyword>
<evidence type="ECO:0000313" key="2">
    <source>
        <dbReference type="EMBL" id="ASF47942.1"/>
    </source>
</evidence>
<feature type="transmembrane region" description="Helical" evidence="1">
    <location>
        <begin position="337"/>
        <end position="355"/>
    </location>
</feature>
<gene>
    <name evidence="3" type="ORF">AADEFJLK_01956</name>
    <name evidence="2" type="ORF">CEK71_18750</name>
</gene>
<organism evidence="2 4">
    <name type="scientific">Methylovulum psychrotolerans</name>
    <dbReference type="NCBI Taxonomy" id="1704499"/>
    <lineage>
        <taxon>Bacteria</taxon>
        <taxon>Pseudomonadati</taxon>
        <taxon>Pseudomonadota</taxon>
        <taxon>Gammaproteobacteria</taxon>
        <taxon>Methylococcales</taxon>
        <taxon>Methylococcaceae</taxon>
        <taxon>Methylovulum</taxon>
    </lineage>
</organism>
<evidence type="ECO:0000313" key="4">
    <source>
        <dbReference type="Proteomes" id="UP000197019"/>
    </source>
</evidence>
<dbReference type="OrthoDB" id="112250at2"/>
<keyword evidence="1" id="KW-1133">Transmembrane helix</keyword>
<feature type="transmembrane region" description="Helical" evidence="1">
    <location>
        <begin position="130"/>
        <end position="153"/>
    </location>
</feature>
<accession>A0A1Z4C334</accession>
<evidence type="ECO:0000313" key="5">
    <source>
        <dbReference type="Proteomes" id="UP000237423"/>
    </source>
</evidence>
<proteinExistence type="predicted"/>
<dbReference type="EMBL" id="PGFZ01000003">
    <property type="protein sequence ID" value="POZ52474.1"/>
    <property type="molecule type" value="Genomic_DNA"/>
</dbReference>